<organism evidence="5 6">
    <name type="scientific">Candidatus Methanomassiliicoccus intestinalis</name>
    <dbReference type="NCBI Taxonomy" id="1406512"/>
    <lineage>
        <taxon>Archaea</taxon>
        <taxon>Methanobacteriati</taxon>
        <taxon>Thermoplasmatota</taxon>
        <taxon>Thermoplasmata</taxon>
        <taxon>Methanomassiliicoccales</taxon>
        <taxon>Methanomassiliicoccaceae</taxon>
        <taxon>Methanomassiliicoccus</taxon>
    </lineage>
</organism>
<dbReference type="SUPFAM" id="SSF46894">
    <property type="entry name" value="C-terminal effector domain of the bipartite response regulators"/>
    <property type="match status" value="1"/>
</dbReference>
<dbReference type="GO" id="GO:0000976">
    <property type="term" value="F:transcription cis-regulatory region binding"/>
    <property type="evidence" value="ECO:0007669"/>
    <property type="project" value="TreeGrafter"/>
</dbReference>
<feature type="domain" description="Response regulatory" evidence="3">
    <location>
        <begin position="3"/>
        <end position="116"/>
    </location>
</feature>
<proteinExistence type="predicted"/>
<dbReference type="GO" id="GO:0006355">
    <property type="term" value="P:regulation of DNA-templated transcription"/>
    <property type="evidence" value="ECO:0007669"/>
    <property type="project" value="InterPro"/>
</dbReference>
<sequence length="227" mass="25988">MDSILIIEDDNDVRLMLAEALVDAGYSVNSVYTGTDGIREVKNHPYDLVLLDIMLPYMSGDEVLREMRTFCETPVIIISAKDIVSTKIDFLNLGADDYITKPFDLREVIARVESNIRRSKMRLENKFIHYGHICLDDVSKRVTLMNSELDLTSKEYAILRTLLANPDKVFTKASLYESVWCETYPGNENILKTHISNLRGKMNKISQDDCIETIWGLGYRLKKLSHS</sequence>
<evidence type="ECO:0000259" key="3">
    <source>
        <dbReference type="PROSITE" id="PS50110"/>
    </source>
</evidence>
<dbReference type="InterPro" id="IPR001867">
    <property type="entry name" value="OmpR/PhoB-type_DNA-bd"/>
</dbReference>
<feature type="domain" description="OmpR/PhoB-type" evidence="4">
    <location>
        <begin position="125"/>
        <end position="223"/>
    </location>
</feature>
<dbReference type="CDD" id="cd00383">
    <property type="entry name" value="trans_reg_C"/>
    <property type="match status" value="1"/>
</dbReference>
<dbReference type="Gene3D" id="1.10.10.10">
    <property type="entry name" value="Winged helix-like DNA-binding domain superfamily/Winged helix DNA-binding domain"/>
    <property type="match status" value="1"/>
</dbReference>
<dbReference type="InterPro" id="IPR011006">
    <property type="entry name" value="CheY-like_superfamily"/>
</dbReference>
<feature type="modified residue" description="4-aspartylphosphate" evidence="2">
    <location>
        <position position="52"/>
    </location>
</feature>
<dbReference type="SMART" id="SM00448">
    <property type="entry name" value="REC"/>
    <property type="match status" value="1"/>
</dbReference>
<dbReference type="PROSITE" id="PS50110">
    <property type="entry name" value="RESPONSE_REGULATORY"/>
    <property type="match status" value="1"/>
</dbReference>
<dbReference type="Proteomes" id="UP000752814">
    <property type="component" value="Unassembled WGS sequence"/>
</dbReference>
<dbReference type="GO" id="GO:0000156">
    <property type="term" value="F:phosphorelay response regulator activity"/>
    <property type="evidence" value="ECO:0007669"/>
    <property type="project" value="TreeGrafter"/>
</dbReference>
<dbReference type="GO" id="GO:0032993">
    <property type="term" value="C:protein-DNA complex"/>
    <property type="evidence" value="ECO:0007669"/>
    <property type="project" value="TreeGrafter"/>
</dbReference>
<dbReference type="PANTHER" id="PTHR48111">
    <property type="entry name" value="REGULATOR OF RPOS"/>
    <property type="match status" value="1"/>
</dbReference>
<keyword evidence="1 5" id="KW-0238">DNA-binding</keyword>
<dbReference type="InterPro" id="IPR036388">
    <property type="entry name" value="WH-like_DNA-bd_sf"/>
</dbReference>
<dbReference type="InterPro" id="IPR001789">
    <property type="entry name" value="Sig_transdc_resp-reg_receiver"/>
</dbReference>
<gene>
    <name evidence="5" type="ORF">A3207_00880</name>
</gene>
<dbReference type="SUPFAM" id="SSF52172">
    <property type="entry name" value="CheY-like"/>
    <property type="match status" value="1"/>
</dbReference>
<evidence type="ECO:0000313" key="5">
    <source>
        <dbReference type="EMBL" id="TQS84899.1"/>
    </source>
</evidence>
<dbReference type="InterPro" id="IPR016032">
    <property type="entry name" value="Sig_transdc_resp-reg_C-effctor"/>
</dbReference>
<evidence type="ECO:0000256" key="2">
    <source>
        <dbReference type="PROSITE-ProRule" id="PRU00169"/>
    </source>
</evidence>
<dbReference type="PANTHER" id="PTHR48111:SF2">
    <property type="entry name" value="RESPONSE REGULATOR SAER"/>
    <property type="match status" value="1"/>
</dbReference>
<dbReference type="InterPro" id="IPR039420">
    <property type="entry name" value="WalR-like"/>
</dbReference>
<evidence type="ECO:0000256" key="1">
    <source>
        <dbReference type="ARBA" id="ARBA00023125"/>
    </source>
</evidence>
<dbReference type="Gene3D" id="6.10.250.690">
    <property type="match status" value="1"/>
</dbReference>
<dbReference type="RefSeq" id="WP_400256319.1">
    <property type="nucleotide sequence ID" value="NZ_CAYAYE010000023.1"/>
</dbReference>
<dbReference type="GO" id="GO:0005829">
    <property type="term" value="C:cytosol"/>
    <property type="evidence" value="ECO:0007669"/>
    <property type="project" value="TreeGrafter"/>
</dbReference>
<name>A0A8J8PEZ9_9ARCH</name>
<evidence type="ECO:0000313" key="6">
    <source>
        <dbReference type="Proteomes" id="UP000752814"/>
    </source>
</evidence>
<dbReference type="AlphaFoldDB" id="A0A8J8PEZ9"/>
<keyword evidence="2" id="KW-0597">Phosphoprotein</keyword>
<reference evidence="5" key="1">
    <citation type="submission" date="2016-03" db="EMBL/GenBank/DDBJ databases">
        <authorList>
            <person name="Borrel G."/>
            <person name="Mccann A."/>
            <person name="O'Toole P.W."/>
        </authorList>
    </citation>
    <scope>NUCLEOTIDE SEQUENCE</scope>
    <source>
        <strain evidence="5">183</strain>
    </source>
</reference>
<protein>
    <submittedName>
        <fullName evidence="5">DNA-binding response regulator</fullName>
    </submittedName>
</protein>
<accession>A0A8J8PEZ9</accession>
<comment type="caution">
    <text evidence="5">The sequence shown here is derived from an EMBL/GenBank/DDBJ whole genome shotgun (WGS) entry which is preliminary data.</text>
</comment>
<dbReference type="Gene3D" id="3.40.50.2300">
    <property type="match status" value="1"/>
</dbReference>
<dbReference type="EMBL" id="LVVT01000001">
    <property type="protein sequence ID" value="TQS84899.1"/>
    <property type="molecule type" value="Genomic_DNA"/>
</dbReference>
<evidence type="ECO:0000259" key="4">
    <source>
        <dbReference type="PROSITE" id="PS51755"/>
    </source>
</evidence>
<dbReference type="PROSITE" id="PS51755">
    <property type="entry name" value="OMPR_PHOB"/>
    <property type="match status" value="1"/>
</dbReference>
<dbReference type="Pfam" id="PF00072">
    <property type="entry name" value="Response_reg"/>
    <property type="match status" value="1"/>
</dbReference>
<dbReference type="Pfam" id="PF00486">
    <property type="entry name" value="Trans_reg_C"/>
    <property type="match status" value="1"/>
</dbReference>
<dbReference type="SMART" id="SM00862">
    <property type="entry name" value="Trans_reg_C"/>
    <property type="match status" value="1"/>
</dbReference>